<accession>A0ABV2FAL0</accession>
<dbReference type="EMBL" id="JBEPLV010000007">
    <property type="protein sequence ID" value="MET3548797.1"/>
    <property type="molecule type" value="Genomic_DNA"/>
</dbReference>
<protein>
    <submittedName>
        <fullName evidence="1">Uncharacterized protein</fullName>
    </submittedName>
</protein>
<name>A0ABV2FAL0_9BACL</name>
<evidence type="ECO:0000313" key="1">
    <source>
        <dbReference type="EMBL" id="MET3548797.1"/>
    </source>
</evidence>
<dbReference type="RefSeq" id="WP_354501390.1">
    <property type="nucleotide sequence ID" value="NZ_JBEPLV010000007.1"/>
</dbReference>
<evidence type="ECO:0000313" key="2">
    <source>
        <dbReference type="Proteomes" id="UP001549098"/>
    </source>
</evidence>
<comment type="caution">
    <text evidence="1">The sequence shown here is derived from an EMBL/GenBank/DDBJ whole genome shotgun (WGS) entry which is preliminary data.</text>
</comment>
<proteinExistence type="predicted"/>
<organism evidence="1 2">
    <name type="scientific">Paenibacillus favisporus</name>
    <dbReference type="NCBI Taxonomy" id="221028"/>
    <lineage>
        <taxon>Bacteria</taxon>
        <taxon>Bacillati</taxon>
        <taxon>Bacillota</taxon>
        <taxon>Bacilli</taxon>
        <taxon>Bacillales</taxon>
        <taxon>Paenibacillaceae</taxon>
        <taxon>Paenibacillus</taxon>
    </lineage>
</organism>
<reference evidence="1 2" key="1">
    <citation type="submission" date="2024-06" db="EMBL/GenBank/DDBJ databases">
        <title>Genomic Encyclopedia of Type Strains, Phase IV (KMG-IV): sequencing the most valuable type-strain genomes for metagenomic binning, comparative biology and taxonomic classification.</title>
        <authorList>
            <person name="Goeker M."/>
        </authorList>
    </citation>
    <scope>NUCLEOTIDE SEQUENCE [LARGE SCALE GENOMIC DNA]</scope>
    <source>
        <strain evidence="1 2">DSM 17253</strain>
    </source>
</reference>
<sequence length="111" mass="12282">MSILRLESAANTPIDCRYIQSLDLEISNQGIEPFEMLIHGYGEKGLFHLGLIHVGAGQTVAVPDIVTNHSPFQIVLVTNINSFAHTGVIFRVKYQGMLIAVYTQEDTVRTP</sequence>
<keyword evidence="2" id="KW-1185">Reference proteome</keyword>
<dbReference type="Proteomes" id="UP001549098">
    <property type="component" value="Unassembled WGS sequence"/>
</dbReference>
<gene>
    <name evidence="1" type="ORF">ABID47_005429</name>
</gene>